<name>A0A3D8VRU4_9BACI</name>
<dbReference type="AlphaFoldDB" id="A0A3D8VRU4"/>
<sequence>MKWLAGGLIAIIVFVTGAFYGIDKTNEKLDDRPAVVTTQISEQEVDHSVEKQTSISPGSDDFCASPNIESGAPWISKLAGGMGQGVASSFNGVIVVLSEIIQAGE</sequence>
<dbReference type="RefSeq" id="WP_115893528.1">
    <property type="nucleotide sequence ID" value="NZ_QTLC01000023.1"/>
</dbReference>
<dbReference type="Proteomes" id="UP000257032">
    <property type="component" value="Unassembled WGS sequence"/>
</dbReference>
<reference evidence="1 2" key="1">
    <citation type="submission" date="2018-08" db="EMBL/GenBank/DDBJ databases">
        <title>Genome sequence of strict halophilic Halobacillus trueperi SS1 isolated from Lunsu, a salty water body of North West Himalayas.</title>
        <authorList>
            <person name="Gupta S."/>
            <person name="Sharma P."/>
            <person name="Dev K."/>
            <person name="Baumler D."/>
            <person name="Sourirajan A."/>
        </authorList>
    </citation>
    <scope>NUCLEOTIDE SEQUENCE [LARGE SCALE GENOMIC DNA]</scope>
    <source>
        <strain evidence="1 2">SS1</strain>
    </source>
</reference>
<evidence type="ECO:0000313" key="1">
    <source>
        <dbReference type="EMBL" id="RDY71987.1"/>
    </source>
</evidence>
<proteinExistence type="predicted"/>
<dbReference type="EMBL" id="QTLC01000023">
    <property type="protein sequence ID" value="RDY71987.1"/>
    <property type="molecule type" value="Genomic_DNA"/>
</dbReference>
<evidence type="ECO:0000313" key="2">
    <source>
        <dbReference type="Proteomes" id="UP000257032"/>
    </source>
</evidence>
<comment type="caution">
    <text evidence="1">The sequence shown here is derived from an EMBL/GenBank/DDBJ whole genome shotgun (WGS) entry which is preliminary data.</text>
</comment>
<protein>
    <submittedName>
        <fullName evidence="1">Uncharacterized protein</fullName>
    </submittedName>
</protein>
<accession>A0A3D8VRU4</accession>
<gene>
    <name evidence="1" type="ORF">DXT76_04635</name>
</gene>
<organism evidence="1 2">
    <name type="scientific">Halobacillus trueperi</name>
    <dbReference type="NCBI Taxonomy" id="156205"/>
    <lineage>
        <taxon>Bacteria</taxon>
        <taxon>Bacillati</taxon>
        <taxon>Bacillota</taxon>
        <taxon>Bacilli</taxon>
        <taxon>Bacillales</taxon>
        <taxon>Bacillaceae</taxon>
        <taxon>Halobacillus</taxon>
    </lineage>
</organism>